<organism evidence="2 3">
    <name type="scientific">Pacificimonas flava</name>
    <dbReference type="NCBI Taxonomy" id="1234595"/>
    <lineage>
        <taxon>Bacteria</taxon>
        <taxon>Pseudomonadati</taxon>
        <taxon>Pseudomonadota</taxon>
        <taxon>Alphaproteobacteria</taxon>
        <taxon>Sphingomonadales</taxon>
        <taxon>Sphingosinicellaceae</taxon>
        <taxon>Pacificimonas</taxon>
    </lineage>
</organism>
<feature type="domain" description="Class II Histidinyl-tRNA synthetase (HisRS)-like catalytic core" evidence="1">
    <location>
        <begin position="30"/>
        <end position="327"/>
    </location>
</feature>
<dbReference type="EMBL" id="NFZT01000001">
    <property type="protein sequence ID" value="OWV34595.1"/>
    <property type="molecule type" value="Genomic_DNA"/>
</dbReference>
<dbReference type="GO" id="GO:0006427">
    <property type="term" value="P:histidyl-tRNA aminoacylation"/>
    <property type="evidence" value="ECO:0007669"/>
    <property type="project" value="TreeGrafter"/>
</dbReference>
<dbReference type="SUPFAM" id="SSF55681">
    <property type="entry name" value="Class II aaRS and biotin synthetases"/>
    <property type="match status" value="1"/>
</dbReference>
<evidence type="ECO:0000259" key="1">
    <source>
        <dbReference type="Pfam" id="PF13393"/>
    </source>
</evidence>
<dbReference type="Pfam" id="PF13393">
    <property type="entry name" value="tRNA-synt_His"/>
    <property type="match status" value="1"/>
</dbReference>
<evidence type="ECO:0000313" key="2">
    <source>
        <dbReference type="EMBL" id="OWV34595.1"/>
    </source>
</evidence>
<protein>
    <submittedName>
        <fullName evidence="2">ATP phosphoribosyltransferase regulatory subunit</fullName>
    </submittedName>
</protein>
<dbReference type="GO" id="GO:0004821">
    <property type="term" value="F:histidine-tRNA ligase activity"/>
    <property type="evidence" value="ECO:0007669"/>
    <property type="project" value="TreeGrafter"/>
</dbReference>
<dbReference type="Proteomes" id="UP000198462">
    <property type="component" value="Unassembled WGS sequence"/>
</dbReference>
<dbReference type="AlphaFoldDB" id="A0A219B894"/>
<keyword evidence="2" id="KW-0328">Glycosyltransferase</keyword>
<dbReference type="Gene3D" id="3.30.930.10">
    <property type="entry name" value="Bira Bifunctional Protein, Domain 2"/>
    <property type="match status" value="1"/>
</dbReference>
<dbReference type="GO" id="GO:0016757">
    <property type="term" value="F:glycosyltransferase activity"/>
    <property type="evidence" value="ECO:0007669"/>
    <property type="project" value="UniProtKB-KW"/>
</dbReference>
<sequence>MPSRRRPGRESAAILNERADPIALGLLPEGFRDRLPPRAGAAMRLTTEMLEAIRPHGYDRVSPPLVEFEDSLVSRLAGTQAQDLVRLIDPLSQRTLALRPDITAQVGRIAATRMAHRPRPVRLAYAGPVLWVRSRQVSSARESMQLGAELIGSDHLRAVEEVLMVALEALTASGASGISVDLTLPSLVDELAETRWPVADLAAVKAALDGKDQAALLAADGGDYAFLIDAAGPVGRSLARLRAADMGANFDARLQAAESLADLAGRYGAVSLDPTERLGFEYQSWAGFSLYAEGVAGEIGRGGTYTIRHPDGSEEPAVGFSLYVDPLVEAGLGSLDTPRIFLPLGTGSEVGSQLRADGWVTVAALFDEDTAEANACTHVWDGAPKAL</sequence>
<comment type="caution">
    <text evidence="2">The sequence shown here is derived from an EMBL/GenBank/DDBJ whole genome shotgun (WGS) entry which is preliminary data.</text>
</comment>
<reference evidence="3" key="1">
    <citation type="submission" date="2017-05" db="EMBL/GenBank/DDBJ databases">
        <authorList>
            <person name="Lin X."/>
        </authorList>
    </citation>
    <scope>NUCLEOTIDE SEQUENCE [LARGE SCALE GENOMIC DNA]</scope>
    <source>
        <strain evidence="3">JLT2012</strain>
    </source>
</reference>
<gene>
    <name evidence="2" type="ORF">B5C34_02325</name>
</gene>
<accession>A0A219B894</accession>
<evidence type="ECO:0000313" key="3">
    <source>
        <dbReference type="Proteomes" id="UP000198462"/>
    </source>
</evidence>
<keyword evidence="2" id="KW-0808">Transferase</keyword>
<dbReference type="PANTHER" id="PTHR43707:SF1">
    <property type="entry name" value="HISTIDINE--TRNA LIGASE, MITOCHONDRIAL-RELATED"/>
    <property type="match status" value="1"/>
</dbReference>
<dbReference type="InterPro" id="IPR045864">
    <property type="entry name" value="aa-tRNA-synth_II/BPL/LPL"/>
</dbReference>
<dbReference type="PANTHER" id="PTHR43707">
    <property type="entry name" value="HISTIDYL-TRNA SYNTHETASE"/>
    <property type="match status" value="1"/>
</dbReference>
<keyword evidence="3" id="KW-1185">Reference proteome</keyword>
<dbReference type="GO" id="GO:0005737">
    <property type="term" value="C:cytoplasm"/>
    <property type="evidence" value="ECO:0007669"/>
    <property type="project" value="InterPro"/>
</dbReference>
<dbReference type="InterPro" id="IPR004516">
    <property type="entry name" value="HisRS/HisZ"/>
</dbReference>
<name>A0A219B894_9SPHN</name>
<proteinExistence type="predicted"/>
<dbReference type="InterPro" id="IPR041715">
    <property type="entry name" value="HisRS-like_core"/>
</dbReference>